<name>A0A7W7K778_9SPHN</name>
<gene>
    <name evidence="1" type="ORF">HNO88_000301</name>
</gene>
<reference evidence="1 2" key="1">
    <citation type="submission" date="2020-08" db="EMBL/GenBank/DDBJ databases">
        <title>Functional genomics of gut bacteria from endangered species of beetles.</title>
        <authorList>
            <person name="Carlos-Shanley C."/>
        </authorList>
    </citation>
    <scope>NUCLEOTIDE SEQUENCE [LARGE SCALE GENOMIC DNA]</scope>
    <source>
        <strain evidence="1 2">S00245</strain>
    </source>
</reference>
<dbReference type="Proteomes" id="UP000555448">
    <property type="component" value="Unassembled WGS sequence"/>
</dbReference>
<dbReference type="RefSeq" id="WP_184242054.1">
    <property type="nucleotide sequence ID" value="NZ_JACHLR010000001.1"/>
</dbReference>
<organism evidence="1 2">
    <name type="scientific">Novosphingobium chloroacetimidivorans</name>
    <dbReference type="NCBI Taxonomy" id="1428314"/>
    <lineage>
        <taxon>Bacteria</taxon>
        <taxon>Pseudomonadati</taxon>
        <taxon>Pseudomonadota</taxon>
        <taxon>Alphaproteobacteria</taxon>
        <taxon>Sphingomonadales</taxon>
        <taxon>Sphingomonadaceae</taxon>
        <taxon>Novosphingobium</taxon>
    </lineage>
</organism>
<dbReference type="EMBL" id="JACHLR010000001">
    <property type="protein sequence ID" value="MBB4857004.1"/>
    <property type="molecule type" value="Genomic_DNA"/>
</dbReference>
<proteinExistence type="predicted"/>
<evidence type="ECO:0000313" key="2">
    <source>
        <dbReference type="Proteomes" id="UP000555448"/>
    </source>
</evidence>
<keyword evidence="2" id="KW-1185">Reference proteome</keyword>
<sequence>MDDETVAAWSALTREKPCCAPTDEAQSLAQVMRQAADEWLSEIGTIERSADGKRDAYVVMAEAALVWMAE</sequence>
<dbReference type="AlphaFoldDB" id="A0A7W7K778"/>
<accession>A0A7W7K778</accession>
<comment type="caution">
    <text evidence="1">The sequence shown here is derived from an EMBL/GenBank/DDBJ whole genome shotgun (WGS) entry which is preliminary data.</text>
</comment>
<protein>
    <submittedName>
        <fullName evidence="1">Uncharacterized protein</fullName>
    </submittedName>
</protein>
<evidence type="ECO:0000313" key="1">
    <source>
        <dbReference type="EMBL" id="MBB4857004.1"/>
    </source>
</evidence>